<evidence type="ECO:0008006" key="3">
    <source>
        <dbReference type="Google" id="ProtNLM"/>
    </source>
</evidence>
<dbReference type="RefSeq" id="WP_008740502.1">
    <property type="nucleotide sequence ID" value="NZ_CP004387.1"/>
</dbReference>
<dbReference type="AlphaFoldDB" id="A0A0B4XPE3"/>
<protein>
    <recommendedName>
        <fullName evidence="3">DUF3301 domain-containing protein</fullName>
    </recommendedName>
</protein>
<dbReference type="OrthoDB" id="5959530at2"/>
<evidence type="ECO:0000313" key="1">
    <source>
        <dbReference type="EMBL" id="AJD48986.1"/>
    </source>
</evidence>
<reference evidence="1 2" key="1">
    <citation type="journal article" date="2012" name="J. Bacteriol.">
        <title>Genome sequence of an alkane-degrading bacterium, Alcanivorax pacificus type strain W11-5, isolated from deep sea sediment.</title>
        <authorList>
            <person name="Lai Q."/>
            <person name="Shao Z."/>
        </authorList>
    </citation>
    <scope>NUCLEOTIDE SEQUENCE [LARGE SCALE GENOMIC DNA]</scope>
    <source>
        <strain evidence="1 2">W11-5</strain>
    </source>
</reference>
<dbReference type="InterPro" id="IPR021732">
    <property type="entry name" value="DUF3301"/>
</dbReference>
<gene>
    <name evidence="1" type="ORF">S7S_12870</name>
</gene>
<name>A0A0B4XPE3_9GAMM</name>
<evidence type="ECO:0000313" key="2">
    <source>
        <dbReference type="Proteomes" id="UP000006764"/>
    </source>
</evidence>
<dbReference type="Pfam" id="PF11743">
    <property type="entry name" value="DUF3301"/>
    <property type="match status" value="1"/>
</dbReference>
<dbReference type="KEGG" id="apac:S7S_12870"/>
<keyword evidence="2" id="KW-1185">Reference proteome</keyword>
<dbReference type="HOGENOM" id="CLU_136199_0_0_6"/>
<dbReference type="Proteomes" id="UP000006764">
    <property type="component" value="Chromosome"/>
</dbReference>
<dbReference type="STRING" id="391936.S7S_12870"/>
<sequence>MLSLSDLLLLTLFALAGAWFWRAQGAREYALQATRLHCQREAVDLLDQTVALKKVWLRRDASQRMRLWRLYQFEFTVTGGERYTGHTEMLGPRVLRIELPPHRFVSEAPEERLH</sequence>
<proteinExistence type="predicted"/>
<accession>A0A0B4XPE3</accession>
<organism evidence="1 2">
    <name type="scientific">Isoalcanivorax pacificus W11-5</name>
    <dbReference type="NCBI Taxonomy" id="391936"/>
    <lineage>
        <taxon>Bacteria</taxon>
        <taxon>Pseudomonadati</taxon>
        <taxon>Pseudomonadota</taxon>
        <taxon>Gammaproteobacteria</taxon>
        <taxon>Oceanospirillales</taxon>
        <taxon>Alcanivoracaceae</taxon>
        <taxon>Isoalcanivorax</taxon>
    </lineage>
</organism>
<dbReference type="EMBL" id="CP004387">
    <property type="protein sequence ID" value="AJD48986.1"/>
    <property type="molecule type" value="Genomic_DNA"/>
</dbReference>